<dbReference type="PROSITE" id="PS51257">
    <property type="entry name" value="PROKAR_LIPOPROTEIN"/>
    <property type="match status" value="1"/>
</dbReference>
<keyword evidence="2" id="KW-0732">Signal</keyword>
<feature type="signal peptide" evidence="2">
    <location>
        <begin position="1"/>
        <end position="24"/>
    </location>
</feature>
<comment type="caution">
    <text evidence="4">The sequence shown here is derived from an EMBL/GenBank/DDBJ whole genome shotgun (WGS) entry which is preliminary data.</text>
</comment>
<feature type="domain" description="Fe/B12 periplasmic-binding" evidence="3">
    <location>
        <begin position="82"/>
        <end position="351"/>
    </location>
</feature>
<dbReference type="InterPro" id="IPR050902">
    <property type="entry name" value="ABC_Transporter_SBP"/>
</dbReference>
<proteinExistence type="inferred from homology"/>
<feature type="chain" id="PRO_5039249109" evidence="2">
    <location>
        <begin position="25"/>
        <end position="353"/>
    </location>
</feature>
<organism evidence="4 5">
    <name type="scientific">Candidatus Lachnoclostridium stercorigallinarum</name>
    <dbReference type="NCBI Taxonomy" id="2838634"/>
    <lineage>
        <taxon>Bacteria</taxon>
        <taxon>Bacillati</taxon>
        <taxon>Bacillota</taxon>
        <taxon>Clostridia</taxon>
        <taxon>Lachnospirales</taxon>
        <taxon>Lachnospiraceae</taxon>
    </lineage>
</organism>
<evidence type="ECO:0000313" key="5">
    <source>
        <dbReference type="Proteomes" id="UP000824101"/>
    </source>
</evidence>
<evidence type="ECO:0000256" key="1">
    <source>
        <dbReference type="ARBA" id="ARBA00008814"/>
    </source>
</evidence>
<accession>A0A9D2GGU9</accession>
<dbReference type="PANTHER" id="PTHR30535:SF7">
    <property type="entry name" value="IRON(III) DICITRATE-BINDING PROTEIN"/>
    <property type="match status" value="1"/>
</dbReference>
<dbReference type="SUPFAM" id="SSF53807">
    <property type="entry name" value="Helical backbone' metal receptor"/>
    <property type="match status" value="1"/>
</dbReference>
<dbReference type="InterPro" id="IPR002491">
    <property type="entry name" value="ABC_transptr_periplasmic_BD"/>
</dbReference>
<evidence type="ECO:0000313" key="4">
    <source>
        <dbReference type="EMBL" id="HIZ79409.1"/>
    </source>
</evidence>
<gene>
    <name evidence="4" type="ORF">IAA17_06435</name>
</gene>
<evidence type="ECO:0000259" key="3">
    <source>
        <dbReference type="PROSITE" id="PS50983"/>
    </source>
</evidence>
<protein>
    <submittedName>
        <fullName evidence="4">ABC transporter substrate-binding protein</fullName>
    </submittedName>
</protein>
<name>A0A9D2GGU9_9FIRM</name>
<reference evidence="4" key="2">
    <citation type="submission" date="2021-04" db="EMBL/GenBank/DDBJ databases">
        <authorList>
            <person name="Gilroy R."/>
        </authorList>
    </citation>
    <scope>NUCLEOTIDE SEQUENCE</scope>
    <source>
        <strain evidence="4">ChiBcec1-1093</strain>
    </source>
</reference>
<dbReference type="PANTHER" id="PTHR30535">
    <property type="entry name" value="VITAMIN B12-BINDING PROTEIN"/>
    <property type="match status" value="1"/>
</dbReference>
<dbReference type="Gene3D" id="3.40.50.1980">
    <property type="entry name" value="Nitrogenase molybdenum iron protein domain"/>
    <property type="match status" value="2"/>
</dbReference>
<sequence>MKRTVIMGAALALAAALLSGCGQGTLETTAADTAVSAKAGNQTAESGGSLEEKTVQTQGEEYGTVVIRNGDRTVTFTEMPQKVFCCHLYAAENMVMLGLEDYIAGKNVPASAAEEPLPELAEAFSSIPEVERSHENVVALGTDLVIGQVSAFRDTGWGSYEQFENKGINCLAITGTLVQDETVEDVYTDIENLGKIFKVEDRAEELIARIRSEISQVQEAVKNVPEEQRVRAFVLDTFNGNEIYTTSSGLESNLIELAGGENVTKGMSDSRWFNTSVETLVEANPDVIILNDYGTQTIEEKLDFLNSNPALQEVEAVKNQAYLTIPLVAVMQDVRAASACRTFGEYFYPECFQ</sequence>
<dbReference type="EMBL" id="DXBC01000100">
    <property type="protein sequence ID" value="HIZ79409.1"/>
    <property type="molecule type" value="Genomic_DNA"/>
</dbReference>
<dbReference type="PROSITE" id="PS50983">
    <property type="entry name" value="FE_B12_PBP"/>
    <property type="match status" value="1"/>
</dbReference>
<comment type="similarity">
    <text evidence="1">Belongs to the bacterial solute-binding protein 8 family.</text>
</comment>
<evidence type="ECO:0000256" key="2">
    <source>
        <dbReference type="SAM" id="SignalP"/>
    </source>
</evidence>
<dbReference type="Proteomes" id="UP000824101">
    <property type="component" value="Unassembled WGS sequence"/>
</dbReference>
<reference evidence="4" key="1">
    <citation type="journal article" date="2021" name="PeerJ">
        <title>Extensive microbial diversity within the chicken gut microbiome revealed by metagenomics and culture.</title>
        <authorList>
            <person name="Gilroy R."/>
            <person name="Ravi A."/>
            <person name="Getino M."/>
            <person name="Pursley I."/>
            <person name="Horton D.L."/>
            <person name="Alikhan N.F."/>
            <person name="Baker D."/>
            <person name="Gharbi K."/>
            <person name="Hall N."/>
            <person name="Watson M."/>
            <person name="Adriaenssens E.M."/>
            <person name="Foster-Nyarko E."/>
            <person name="Jarju S."/>
            <person name="Secka A."/>
            <person name="Antonio M."/>
            <person name="Oren A."/>
            <person name="Chaudhuri R.R."/>
            <person name="La Ragione R."/>
            <person name="Hildebrand F."/>
            <person name="Pallen M.J."/>
        </authorList>
    </citation>
    <scope>NUCLEOTIDE SEQUENCE</scope>
    <source>
        <strain evidence="4">ChiBcec1-1093</strain>
    </source>
</reference>
<dbReference type="Pfam" id="PF01497">
    <property type="entry name" value="Peripla_BP_2"/>
    <property type="match status" value="1"/>
</dbReference>
<dbReference type="AlphaFoldDB" id="A0A9D2GGU9"/>